<protein>
    <submittedName>
        <fullName evidence="1">Uncharacterized protein</fullName>
    </submittedName>
</protein>
<name>A0ACB9DE67_9ASTR</name>
<reference evidence="2" key="1">
    <citation type="journal article" date="2022" name="Mol. Ecol. Resour.">
        <title>The genomes of chicory, endive, great burdock and yacon provide insights into Asteraceae palaeo-polyploidization history and plant inulin production.</title>
        <authorList>
            <person name="Fan W."/>
            <person name="Wang S."/>
            <person name="Wang H."/>
            <person name="Wang A."/>
            <person name="Jiang F."/>
            <person name="Liu H."/>
            <person name="Zhao H."/>
            <person name="Xu D."/>
            <person name="Zhang Y."/>
        </authorList>
    </citation>
    <scope>NUCLEOTIDE SEQUENCE [LARGE SCALE GENOMIC DNA]</scope>
    <source>
        <strain evidence="2">cv. Yunnan</strain>
    </source>
</reference>
<keyword evidence="2" id="KW-1185">Reference proteome</keyword>
<accession>A0ACB9DE67</accession>
<dbReference type="Proteomes" id="UP001056120">
    <property type="component" value="Linkage Group LG19"/>
</dbReference>
<proteinExistence type="predicted"/>
<gene>
    <name evidence="1" type="ORF">L1987_57918</name>
</gene>
<comment type="caution">
    <text evidence="1">The sequence shown here is derived from an EMBL/GenBank/DDBJ whole genome shotgun (WGS) entry which is preliminary data.</text>
</comment>
<organism evidence="1 2">
    <name type="scientific">Smallanthus sonchifolius</name>
    <dbReference type="NCBI Taxonomy" id="185202"/>
    <lineage>
        <taxon>Eukaryota</taxon>
        <taxon>Viridiplantae</taxon>
        <taxon>Streptophyta</taxon>
        <taxon>Embryophyta</taxon>
        <taxon>Tracheophyta</taxon>
        <taxon>Spermatophyta</taxon>
        <taxon>Magnoliopsida</taxon>
        <taxon>eudicotyledons</taxon>
        <taxon>Gunneridae</taxon>
        <taxon>Pentapetalae</taxon>
        <taxon>asterids</taxon>
        <taxon>campanulids</taxon>
        <taxon>Asterales</taxon>
        <taxon>Asteraceae</taxon>
        <taxon>Asteroideae</taxon>
        <taxon>Heliantheae alliance</taxon>
        <taxon>Millerieae</taxon>
        <taxon>Smallanthus</taxon>
    </lineage>
</organism>
<dbReference type="EMBL" id="CM042036">
    <property type="protein sequence ID" value="KAI3744825.1"/>
    <property type="molecule type" value="Genomic_DNA"/>
</dbReference>
<sequence>MFLMRLYFVGKAPTTVLVMSRLLRRFRVSTELDRRGARAGGSHPDKLLNQQNLCLQPTAVEDFYDFFVAPSHAMDLDVHHATPAMKFDGEHETPIKMRKYEDICAPQVEEVCYISDNTQIRYEVLEMDLSLLNFLKFQLIVPSPQLLNVDREDLFGLLTV</sequence>
<evidence type="ECO:0000313" key="1">
    <source>
        <dbReference type="EMBL" id="KAI3744825.1"/>
    </source>
</evidence>
<reference evidence="1 2" key="2">
    <citation type="journal article" date="2022" name="Mol. Ecol. Resour.">
        <title>The genomes of chicory, endive, great burdock and yacon provide insights into Asteraceae paleo-polyploidization history and plant inulin production.</title>
        <authorList>
            <person name="Fan W."/>
            <person name="Wang S."/>
            <person name="Wang H."/>
            <person name="Wang A."/>
            <person name="Jiang F."/>
            <person name="Liu H."/>
            <person name="Zhao H."/>
            <person name="Xu D."/>
            <person name="Zhang Y."/>
        </authorList>
    </citation>
    <scope>NUCLEOTIDE SEQUENCE [LARGE SCALE GENOMIC DNA]</scope>
    <source>
        <strain evidence="2">cv. Yunnan</strain>
        <tissue evidence="1">Leaves</tissue>
    </source>
</reference>
<evidence type="ECO:0000313" key="2">
    <source>
        <dbReference type="Proteomes" id="UP001056120"/>
    </source>
</evidence>